<name>A0A6N1VHS5_9HYPH</name>
<organism evidence="2 3">
    <name type="scientific">Oricola thermophila</name>
    <dbReference type="NCBI Taxonomy" id="2742145"/>
    <lineage>
        <taxon>Bacteria</taxon>
        <taxon>Pseudomonadati</taxon>
        <taxon>Pseudomonadota</taxon>
        <taxon>Alphaproteobacteria</taxon>
        <taxon>Hyphomicrobiales</taxon>
        <taxon>Ahrensiaceae</taxon>
        <taxon>Oricola</taxon>
    </lineage>
</organism>
<dbReference type="Pfam" id="PF14248">
    <property type="entry name" value="DUF4345"/>
    <property type="match status" value="1"/>
</dbReference>
<dbReference type="AlphaFoldDB" id="A0A6N1VHS5"/>
<keyword evidence="1" id="KW-1133">Transmembrane helix</keyword>
<dbReference type="RefSeq" id="WP_175277874.1">
    <property type="nucleotide sequence ID" value="NZ_CP054836.1"/>
</dbReference>
<keyword evidence="3" id="KW-1185">Reference proteome</keyword>
<feature type="transmembrane region" description="Helical" evidence="1">
    <location>
        <begin position="106"/>
        <end position="129"/>
    </location>
</feature>
<dbReference type="InterPro" id="IPR025597">
    <property type="entry name" value="DUF4345"/>
</dbReference>
<feature type="transmembrane region" description="Helical" evidence="1">
    <location>
        <begin position="79"/>
        <end position="99"/>
    </location>
</feature>
<feature type="transmembrane region" description="Helical" evidence="1">
    <location>
        <begin position="53"/>
        <end position="73"/>
    </location>
</feature>
<dbReference type="KEGG" id="orm:HTY61_16745"/>
<reference evidence="2 3" key="1">
    <citation type="submission" date="2020-06" db="EMBL/GenBank/DDBJ databases">
        <title>Oricola thermophila sp. nov. isolated from a tidal sediments.</title>
        <authorList>
            <person name="Kwon K.K."/>
            <person name="Yang S.-H."/>
            <person name="Park M.-J."/>
        </authorList>
    </citation>
    <scope>NUCLEOTIDE SEQUENCE [LARGE SCALE GENOMIC DNA]</scope>
    <source>
        <strain evidence="2 3">MEBiC13590</strain>
    </source>
</reference>
<evidence type="ECO:0000313" key="2">
    <source>
        <dbReference type="EMBL" id="QKV19983.1"/>
    </source>
</evidence>
<accession>A0A6N1VHS5</accession>
<gene>
    <name evidence="2" type="ORF">HTY61_16745</name>
</gene>
<evidence type="ECO:0000313" key="3">
    <source>
        <dbReference type="Proteomes" id="UP000509367"/>
    </source>
</evidence>
<dbReference type="Proteomes" id="UP000509367">
    <property type="component" value="Chromosome"/>
</dbReference>
<protein>
    <submittedName>
        <fullName evidence="2">DUF4345 family protein</fullName>
    </submittedName>
</protein>
<evidence type="ECO:0000256" key="1">
    <source>
        <dbReference type="SAM" id="Phobius"/>
    </source>
</evidence>
<keyword evidence="1" id="KW-0812">Transmembrane</keyword>
<keyword evidence="1" id="KW-0472">Membrane</keyword>
<proteinExistence type="predicted"/>
<dbReference type="EMBL" id="CP054836">
    <property type="protein sequence ID" value="QKV19983.1"/>
    <property type="molecule type" value="Genomic_DNA"/>
</dbReference>
<feature type="transmembrane region" description="Helical" evidence="1">
    <location>
        <begin position="13"/>
        <end position="32"/>
    </location>
</feature>
<sequence length="130" mass="14349">MFEFVLPQSPGEWLAWVSALATLALGLAYLLAPRLALRVMRLRIAEGVPEALFEFRATISGFYLGVSLMALLFNQPFLWMALGAAWGLSVLGRLVSILIDRGERKFNWIATIVEAVLAACPLVYVFGYVA</sequence>